<feature type="region of interest" description="Disordered" evidence="9">
    <location>
        <begin position="126"/>
        <end position="244"/>
    </location>
</feature>
<dbReference type="SUPFAM" id="SSF50447">
    <property type="entry name" value="Translation proteins"/>
    <property type="match status" value="1"/>
</dbReference>
<evidence type="ECO:0000256" key="9">
    <source>
        <dbReference type="SAM" id="MobiDB-lite"/>
    </source>
</evidence>
<dbReference type="FunCoup" id="A0A1D6M7L3">
    <property type="interactions" value="125"/>
</dbReference>
<dbReference type="PaxDb" id="4577-GRMZM2G015100_P01"/>
<evidence type="ECO:0000256" key="2">
    <source>
        <dbReference type="ARBA" id="ARBA00009801"/>
    </source>
</evidence>
<proteinExistence type="evidence at protein level"/>
<feature type="region of interest" description="Disordered" evidence="9">
    <location>
        <begin position="392"/>
        <end position="497"/>
    </location>
</feature>
<keyword evidence="12" id="KW-1185">Reference proteome</keyword>
<keyword evidence="6" id="KW-0597">Phosphoprotein</keyword>
<feature type="compositionally biased region" description="Polar residues" evidence="9">
    <location>
        <begin position="481"/>
        <end position="490"/>
    </location>
</feature>
<dbReference type="PANTHER" id="PTHR31633">
    <property type="entry name" value="H/ACA RIBONUCLEOPROTEIN COMPLEX NON-CORE SUBUNIT NAF1"/>
    <property type="match status" value="1"/>
</dbReference>
<reference evidence="12" key="1">
    <citation type="journal article" date="2009" name="Science">
        <title>The B73 maize genome: complexity, diversity, and dynamics.</title>
        <authorList>
            <person name="Schnable P.S."/>
            <person name="Ware D."/>
            <person name="Fulton R.S."/>
            <person name="Stein J.C."/>
            <person name="Wei F."/>
            <person name="Pasternak S."/>
            <person name="Liang C."/>
            <person name="Zhang J."/>
            <person name="Fulton L."/>
            <person name="Graves T.A."/>
            <person name="Minx P."/>
            <person name="Reily A.D."/>
            <person name="Courtney L."/>
            <person name="Kruchowski S.S."/>
            <person name="Tomlinson C."/>
            <person name="Strong C."/>
            <person name="Delehaunty K."/>
            <person name="Fronick C."/>
            <person name="Courtney B."/>
            <person name="Rock S.M."/>
            <person name="Belter E."/>
            <person name="Du F."/>
            <person name="Kim K."/>
            <person name="Abbott R.M."/>
            <person name="Cotton M."/>
            <person name="Levy A."/>
            <person name="Marchetto P."/>
            <person name="Ochoa K."/>
            <person name="Jackson S.M."/>
            <person name="Gillam B."/>
            <person name="Chen W."/>
            <person name="Yan L."/>
            <person name="Higginbotham J."/>
            <person name="Cardenas M."/>
            <person name="Waligorski J."/>
            <person name="Applebaum E."/>
            <person name="Phelps L."/>
            <person name="Falcone J."/>
            <person name="Kanchi K."/>
            <person name="Thane T."/>
            <person name="Scimone A."/>
            <person name="Thane N."/>
            <person name="Henke J."/>
            <person name="Wang T."/>
            <person name="Ruppert J."/>
            <person name="Shah N."/>
            <person name="Rotter K."/>
            <person name="Hodges J."/>
            <person name="Ingenthron E."/>
            <person name="Cordes M."/>
            <person name="Kohlberg S."/>
            <person name="Sgro J."/>
            <person name="Delgado B."/>
            <person name="Mead K."/>
            <person name="Chinwalla A."/>
            <person name="Leonard S."/>
            <person name="Crouse K."/>
            <person name="Collura K."/>
            <person name="Kudrna D."/>
            <person name="Currie J."/>
            <person name="He R."/>
            <person name="Angelova A."/>
            <person name="Rajasekar S."/>
            <person name="Mueller T."/>
            <person name="Lomeli R."/>
            <person name="Scara G."/>
            <person name="Ko A."/>
            <person name="Delaney K."/>
            <person name="Wissotski M."/>
            <person name="Lopez G."/>
            <person name="Campos D."/>
            <person name="Braidotti M."/>
            <person name="Ashley E."/>
            <person name="Golser W."/>
            <person name="Kim H."/>
            <person name="Lee S."/>
            <person name="Lin J."/>
            <person name="Dujmic Z."/>
            <person name="Kim W."/>
            <person name="Talag J."/>
            <person name="Zuccolo A."/>
            <person name="Fan C."/>
            <person name="Sebastian A."/>
            <person name="Kramer M."/>
            <person name="Spiegel L."/>
            <person name="Nascimento L."/>
            <person name="Zutavern T."/>
            <person name="Miller B."/>
            <person name="Ambroise C."/>
            <person name="Muller S."/>
            <person name="Spooner W."/>
            <person name="Narechania A."/>
            <person name="Ren L."/>
            <person name="Wei S."/>
            <person name="Kumari S."/>
            <person name="Faga B."/>
            <person name="Levy M.J."/>
            <person name="McMahan L."/>
            <person name="Van Buren P."/>
            <person name="Vaughn M.W."/>
            <person name="Ying K."/>
            <person name="Yeh C.-T."/>
            <person name="Emrich S.J."/>
            <person name="Jia Y."/>
            <person name="Kalyanaraman A."/>
            <person name="Hsia A.-P."/>
            <person name="Barbazuk W.B."/>
            <person name="Baucom R.S."/>
            <person name="Brutnell T.P."/>
            <person name="Carpita N.C."/>
            <person name="Chaparro C."/>
            <person name="Chia J.-M."/>
            <person name="Deragon J.-M."/>
            <person name="Estill J.C."/>
            <person name="Fu Y."/>
            <person name="Jeddeloh J.A."/>
            <person name="Han Y."/>
            <person name="Lee H."/>
            <person name="Li P."/>
            <person name="Lisch D.R."/>
            <person name="Liu S."/>
            <person name="Liu Z."/>
            <person name="Nagel D.H."/>
            <person name="McCann M.C."/>
            <person name="SanMiguel P."/>
            <person name="Myers A.M."/>
            <person name="Nettleton D."/>
            <person name="Nguyen J."/>
            <person name="Penning B.W."/>
            <person name="Ponnala L."/>
            <person name="Schneider K.L."/>
            <person name="Schwartz D.C."/>
            <person name="Sharma A."/>
            <person name="Soderlund C."/>
            <person name="Springer N.M."/>
            <person name="Sun Q."/>
            <person name="Wang H."/>
            <person name="Waterman M."/>
            <person name="Westerman R."/>
            <person name="Wolfgruber T.K."/>
            <person name="Yang L."/>
            <person name="Yu Y."/>
            <person name="Zhang L."/>
            <person name="Zhou S."/>
            <person name="Zhu Q."/>
            <person name="Bennetzen J.L."/>
            <person name="Dawe R.K."/>
            <person name="Jiang J."/>
            <person name="Jiang N."/>
            <person name="Presting G.G."/>
            <person name="Wessler S.R."/>
            <person name="Aluru S."/>
            <person name="Martienssen R.A."/>
            <person name="Clifton S.W."/>
            <person name="McCombie W.R."/>
            <person name="Wing R.A."/>
            <person name="Wilson R.K."/>
        </authorList>
    </citation>
    <scope>NUCLEOTIDE SEQUENCE [LARGE SCALE GENOMIC DNA]</scope>
    <source>
        <strain evidence="12">cv. B73</strain>
    </source>
</reference>
<feature type="compositionally biased region" description="Acidic residues" evidence="9">
    <location>
        <begin position="182"/>
        <end position="212"/>
    </location>
</feature>
<dbReference type="EMBL" id="CM000782">
    <property type="protein sequence ID" value="AQK87040.1"/>
    <property type="molecule type" value="Genomic_DNA"/>
</dbReference>
<dbReference type="GO" id="GO:0006364">
    <property type="term" value="P:rRNA processing"/>
    <property type="evidence" value="ECO:0007669"/>
    <property type="project" value="UniProtKB-KW"/>
</dbReference>
<evidence type="ECO:0000313" key="11">
    <source>
        <dbReference type="EnsemblPlants" id="Zm00001eb292050_P001"/>
    </source>
</evidence>
<dbReference type="InterPro" id="IPR040309">
    <property type="entry name" value="Naf1"/>
</dbReference>
<feature type="region of interest" description="Disordered" evidence="9">
    <location>
        <begin position="1"/>
        <end position="32"/>
    </location>
</feature>
<dbReference type="SMR" id="A0A1D6M7L3"/>
<feature type="compositionally biased region" description="Pro residues" evidence="9">
    <location>
        <begin position="1"/>
        <end position="20"/>
    </location>
</feature>
<dbReference type="ExpressionAtlas" id="A0A1D6M7L3">
    <property type="expression patterns" value="baseline and differential"/>
</dbReference>
<dbReference type="eggNOG" id="KOG2236">
    <property type="taxonomic scope" value="Eukaryota"/>
</dbReference>
<evidence type="ECO:0000256" key="3">
    <source>
        <dbReference type="ARBA" id="ARBA00021438"/>
    </source>
</evidence>
<evidence type="ECO:0000313" key="10">
    <source>
        <dbReference type="EMBL" id="AQK87040.1"/>
    </source>
</evidence>
<dbReference type="Pfam" id="PF04410">
    <property type="entry name" value="Gar1"/>
    <property type="match status" value="1"/>
</dbReference>
<dbReference type="Gene3D" id="2.40.10.230">
    <property type="entry name" value="Probable tRNA pseudouridine synthase domain"/>
    <property type="match status" value="1"/>
</dbReference>
<evidence type="ECO:0000256" key="8">
    <source>
        <dbReference type="ARBA" id="ARBA00023242"/>
    </source>
</evidence>
<organism evidence="11 12">
    <name type="scientific">Zea mays</name>
    <name type="common">Maize</name>
    <dbReference type="NCBI Taxonomy" id="4577"/>
    <lineage>
        <taxon>Eukaryota</taxon>
        <taxon>Viridiplantae</taxon>
        <taxon>Streptophyta</taxon>
        <taxon>Embryophyta</taxon>
        <taxon>Tracheophyta</taxon>
        <taxon>Spermatophyta</taxon>
        <taxon>Magnoliopsida</taxon>
        <taxon>Liliopsida</taxon>
        <taxon>Poales</taxon>
        <taxon>Poaceae</taxon>
        <taxon>PACMAD clade</taxon>
        <taxon>Panicoideae</taxon>
        <taxon>Andropogonodae</taxon>
        <taxon>Andropogoneae</taxon>
        <taxon>Tripsacinae</taxon>
        <taxon>Zea</taxon>
    </lineage>
</organism>
<reference evidence="11" key="4">
    <citation type="submission" date="2021-05" db="UniProtKB">
        <authorList>
            <consortium name="EnsemblPlants"/>
        </authorList>
    </citation>
    <scope>IDENTIFICATION</scope>
    <source>
        <strain evidence="11">cv. B73</strain>
    </source>
</reference>
<sequence>MGRQPKPPASPSPPPCPPSDSDPDPGSGFDPIEEWLVDFDPAMSSELEAKGPELAEQAAAVPLTLETAAQKSFELEFGVKDQKVEVVSSELDGLLAPDQLLVSGIGDLAVREDIPEEAVAMKMAATPPAAADTDMNTTVSVEVESEGGKEGQEAPAAPADAEMMNTMVSVEVEAQGGKEGQESSDEESESESSEDDDELSSSEDSSSSEDEKEQGVNKDEESSEASSSEEEGLEVRRHGGKADNLQSLLEEGELMMGSDVENEEQKGGTKSKYEAEVLPPVPKIEIQLEPHHQTLPVGTISAIMGERVIVEGSVQHNPLNEGSILWITESRMPLGIVDELFGPVKNPYYLVRYNSEEEVPAGISAGTDVCFVAEFADHILNMKELYAKGYDESDSVDKDAEDLPDFSDDEKEAEYKRSLRQAKRQTDRQHEPMKTSCYMKGSQPRGSGIRKPMPPRNLDTSTRGHQPQPHFRRSDMAPAGTENTARSLGPQNAPMIAPTMLQPGPMNPAVPPPVPLANQMGGCFMNLAQQQLLPQQPNMVWPGGFPQPPLPNMGVDGAALAANIMQNLLAGASQFQHQFQNLNFSGAGANQFPQQFQNQNFSGGTGANQFPQQFQNQNLSGPGTNQFQQQFPNQNFSGFPNQMPMPFLQTMHQTGMPANPMPFGGRPPANPPSGPASIAPMGQGNFGQPPNPQGFTIPAPPGEDGKQGSPPQFSSRQFHQGSSSSFGRGRTQHRGGRHSYGRGGRGGRHPR</sequence>
<feature type="compositionally biased region" description="Low complexity" evidence="9">
    <location>
        <begin position="126"/>
        <end position="142"/>
    </location>
</feature>
<evidence type="ECO:0000256" key="7">
    <source>
        <dbReference type="ARBA" id="ARBA00022884"/>
    </source>
</evidence>
<evidence type="ECO:0000256" key="6">
    <source>
        <dbReference type="ARBA" id="ARBA00022553"/>
    </source>
</evidence>
<dbReference type="FunFam" id="2.40.10.230:FF:000002">
    <property type="entry name" value="H/ACA ribonucleoprotein complex non-core subunit NAF1"/>
    <property type="match status" value="1"/>
</dbReference>
<feature type="compositionally biased region" description="Basic residues" evidence="9">
    <location>
        <begin position="730"/>
        <end position="751"/>
    </location>
</feature>
<feature type="compositionally biased region" description="Acidic residues" evidence="9">
    <location>
        <begin position="221"/>
        <end position="232"/>
    </location>
</feature>
<evidence type="ECO:0000256" key="1">
    <source>
        <dbReference type="ARBA" id="ARBA00004123"/>
    </source>
</evidence>
<dbReference type="PANTHER" id="PTHR31633:SF1">
    <property type="entry name" value="H_ACA RIBONUCLEOPROTEIN COMPLEX NON-CORE SUBUNIT NAF1"/>
    <property type="match status" value="1"/>
</dbReference>
<keyword evidence="13" id="KW-1267">Proteomics identification</keyword>
<name>A0A1D6M7L3_MAIZE</name>
<feature type="compositionally biased region" description="Low complexity" evidence="9">
    <location>
        <begin position="153"/>
        <end position="164"/>
    </location>
</feature>
<dbReference type="KEGG" id="zma:100279480"/>
<keyword evidence="5" id="KW-0698">rRNA processing</keyword>
<evidence type="ECO:0000256" key="4">
    <source>
        <dbReference type="ARBA" id="ARBA00022517"/>
    </source>
</evidence>
<dbReference type="GO" id="GO:0005634">
    <property type="term" value="C:nucleus"/>
    <property type="evidence" value="ECO:0007669"/>
    <property type="project" value="UniProtKB-SubCell"/>
</dbReference>
<evidence type="ECO:0007829" key="13">
    <source>
        <dbReference type="PeptideAtlas" id="A0A1D6M7L3"/>
    </source>
</evidence>
<dbReference type="RefSeq" id="NP_001145954.2">
    <property type="nucleotide sequence ID" value="NM_001152482.2"/>
</dbReference>
<dbReference type="GO" id="GO:0000493">
    <property type="term" value="P:box H/ACA snoRNP assembly"/>
    <property type="evidence" value="ECO:0000318"/>
    <property type="project" value="GO_Central"/>
</dbReference>
<protein>
    <recommendedName>
        <fullName evidence="3">H/ACA ribonucleoprotein complex non-core subunit NAF1</fullName>
    </recommendedName>
</protein>
<evidence type="ECO:0000313" key="12">
    <source>
        <dbReference type="Proteomes" id="UP000007305"/>
    </source>
</evidence>
<comment type="subcellular location">
    <subcellularLocation>
        <location evidence="1">Nucleus</location>
    </subcellularLocation>
</comment>
<dbReference type="InterPro" id="IPR007504">
    <property type="entry name" value="H/ACA_rnp_Gar1/Naf1"/>
</dbReference>
<reference evidence="11" key="3">
    <citation type="submission" date="2019-07" db="EMBL/GenBank/DDBJ databases">
        <authorList>
            <person name="Seetharam A."/>
            <person name="Woodhouse M."/>
            <person name="Cannon E."/>
        </authorList>
    </citation>
    <scope>NUCLEOTIDE SEQUENCE [LARGE SCALE GENOMIC DNA]</scope>
    <source>
        <strain evidence="11">cv. B73</strain>
    </source>
</reference>
<dbReference type="STRING" id="4577.A0A1D6M7L3"/>
<comment type="similarity">
    <text evidence="2">Belongs to the NAF1 family.</text>
</comment>
<keyword evidence="4" id="KW-0690">Ribosome biogenesis</keyword>
<dbReference type="AlphaFoldDB" id="A0A1D6M7L3"/>
<dbReference type="InterPro" id="IPR009000">
    <property type="entry name" value="Transl_B-barrel_sf"/>
</dbReference>
<dbReference type="OMA" id="HCPLATS"/>
<reference evidence="10" key="2">
    <citation type="submission" date="2015-12" db="EMBL/GenBank/DDBJ databases">
        <title>Update maize B73 reference genome by single molecule sequencing technologies.</title>
        <authorList>
            <consortium name="Maize Genome Sequencing Project"/>
            <person name="Ware D."/>
        </authorList>
    </citation>
    <scope>NUCLEOTIDE SEQUENCE</scope>
    <source>
        <tissue evidence="10">Seedling</tissue>
    </source>
</reference>
<dbReference type="GeneID" id="100279480"/>
<keyword evidence="8" id="KW-0539">Nucleus</keyword>
<dbReference type="EnsemblPlants" id="Zm00001eb292050_T001">
    <property type="protein sequence ID" value="Zm00001eb292050_P001"/>
    <property type="gene ID" value="Zm00001eb292050"/>
</dbReference>
<dbReference type="InterPro" id="IPR038664">
    <property type="entry name" value="Gar1/Naf1_Cbf5-bd_sf"/>
</dbReference>
<dbReference type="Gramene" id="Zm00001eb292050_T001">
    <property type="protein sequence ID" value="Zm00001eb292050_P001"/>
    <property type="gene ID" value="Zm00001eb292050"/>
</dbReference>
<dbReference type="GO" id="GO:0005732">
    <property type="term" value="C:sno(s)RNA-containing ribonucleoprotein complex"/>
    <property type="evidence" value="ECO:0000318"/>
    <property type="project" value="GO_Central"/>
</dbReference>
<feature type="compositionally biased region" description="Acidic residues" evidence="9">
    <location>
        <begin position="399"/>
        <end position="412"/>
    </location>
</feature>
<dbReference type="GO" id="GO:0042254">
    <property type="term" value="P:ribosome biogenesis"/>
    <property type="evidence" value="ECO:0000318"/>
    <property type="project" value="GO_Central"/>
</dbReference>
<keyword evidence="7" id="KW-0694">RNA-binding</keyword>
<feature type="compositionally biased region" description="Low complexity" evidence="9">
    <location>
        <begin position="712"/>
        <end position="729"/>
    </location>
</feature>
<dbReference type="OrthoDB" id="21550at2759"/>
<feature type="compositionally biased region" description="Basic and acidic residues" evidence="9">
    <location>
        <begin position="424"/>
        <end position="433"/>
    </location>
</feature>
<dbReference type="GO" id="GO:0001522">
    <property type="term" value="P:pseudouridine synthesis"/>
    <property type="evidence" value="ECO:0007669"/>
    <property type="project" value="InterPro"/>
</dbReference>
<evidence type="ECO:0000256" key="5">
    <source>
        <dbReference type="ARBA" id="ARBA00022552"/>
    </source>
</evidence>
<gene>
    <name evidence="11" type="primary">LOC100279480</name>
    <name evidence="10" type="ORF">ZEAMMB73_Zm00001d038622</name>
</gene>
<dbReference type="Proteomes" id="UP000007305">
    <property type="component" value="Chromosome 6"/>
</dbReference>
<feature type="region of interest" description="Disordered" evidence="9">
    <location>
        <begin position="645"/>
        <end position="751"/>
    </location>
</feature>
<dbReference type="GO" id="GO:0003723">
    <property type="term" value="F:RNA binding"/>
    <property type="evidence" value="ECO:0000318"/>
    <property type="project" value="GO_Central"/>
</dbReference>
<accession>A0A1D6M7L3</accession>